<sequence length="52" mass="6380">MIVYFLVKIVPKGIEKMTNKRSHLYHIKTNNPQHLHYRYWGLFFQCFRGVIL</sequence>
<proteinExistence type="predicted"/>
<dbReference type="AlphaFoldDB" id="A0A6C0VV41"/>
<name>A0A6C0VV41_LACPN</name>
<reference evidence="1" key="1">
    <citation type="submission" date="2019-05" db="EMBL/GenBank/DDBJ databases">
        <authorList>
            <person name="Xu X.Y."/>
            <person name="Yao F."/>
            <person name="Gou Q.F."/>
            <person name="Pan Q."/>
        </authorList>
    </citation>
    <scope>NUCLEOTIDE SEQUENCE</scope>
    <source>
        <strain evidence="1">PC518</strain>
        <plasmid evidence="1">plp75TA</plasmid>
    </source>
</reference>
<protein>
    <submittedName>
        <fullName evidence="1">Uncharacterized protein</fullName>
    </submittedName>
</protein>
<evidence type="ECO:0000313" key="1">
    <source>
        <dbReference type="EMBL" id="QIC00875.1"/>
    </source>
</evidence>
<organism evidence="1">
    <name type="scientific">Lactiplantibacillus plantarum</name>
    <name type="common">Lactobacillus plantarum</name>
    <dbReference type="NCBI Taxonomy" id="1590"/>
    <lineage>
        <taxon>Bacteria</taxon>
        <taxon>Bacillati</taxon>
        <taxon>Bacillota</taxon>
        <taxon>Bacilli</taxon>
        <taxon>Lactobacillales</taxon>
        <taxon>Lactobacillaceae</taxon>
        <taxon>Lactiplantibacillus</taxon>
    </lineage>
</organism>
<accession>A0A6C0VV41</accession>
<dbReference type="EMBL" id="MK994179">
    <property type="protein sequence ID" value="QIC00875.1"/>
    <property type="molecule type" value="Genomic_DNA"/>
</dbReference>
<keyword evidence="1" id="KW-0614">Plasmid</keyword>
<geneLocation type="plasmid" evidence="1">
    <name>plp75TA</name>
</geneLocation>